<comment type="subcellular location">
    <subcellularLocation>
        <location evidence="1">Cell membrane</location>
        <topology evidence="1">Single-pass type I membrane protein</topology>
    </subcellularLocation>
</comment>
<dbReference type="AlphaFoldDB" id="A0A914V5V9"/>
<evidence type="ECO:0000256" key="8">
    <source>
        <dbReference type="SAM" id="Phobius"/>
    </source>
</evidence>
<evidence type="ECO:0000256" key="6">
    <source>
        <dbReference type="ARBA" id="ARBA00022989"/>
    </source>
</evidence>
<feature type="transmembrane region" description="Helical" evidence="8">
    <location>
        <begin position="374"/>
        <end position="396"/>
    </location>
</feature>
<evidence type="ECO:0000256" key="4">
    <source>
        <dbReference type="ARBA" id="ARBA00022692"/>
    </source>
</evidence>
<keyword evidence="10" id="KW-1185">Reference proteome</keyword>
<feature type="domain" description="ZP" evidence="9">
    <location>
        <begin position="43"/>
        <end position="293"/>
    </location>
</feature>
<dbReference type="InterPro" id="IPR056953">
    <property type="entry name" value="CUT_N"/>
</dbReference>
<reference evidence="11" key="1">
    <citation type="submission" date="2022-11" db="UniProtKB">
        <authorList>
            <consortium name="WormBaseParasite"/>
        </authorList>
    </citation>
    <scope>IDENTIFICATION</scope>
</reference>
<dbReference type="GO" id="GO:0042302">
    <property type="term" value="F:structural constituent of cuticle"/>
    <property type="evidence" value="ECO:0007669"/>
    <property type="project" value="UniProtKB-KW"/>
</dbReference>
<keyword evidence="7 8" id="KW-0472">Membrane</keyword>
<accession>A0A914V5V9</accession>
<dbReference type="PANTHER" id="PTHR22907:SF54">
    <property type="entry name" value="GH04558P"/>
    <property type="match status" value="1"/>
</dbReference>
<organism evidence="10 11">
    <name type="scientific">Plectus sambesii</name>
    <dbReference type="NCBI Taxonomy" id="2011161"/>
    <lineage>
        <taxon>Eukaryota</taxon>
        <taxon>Metazoa</taxon>
        <taxon>Ecdysozoa</taxon>
        <taxon>Nematoda</taxon>
        <taxon>Chromadorea</taxon>
        <taxon>Plectida</taxon>
        <taxon>Plectina</taxon>
        <taxon>Plectoidea</taxon>
        <taxon>Plectidae</taxon>
        <taxon>Plectus</taxon>
    </lineage>
</organism>
<dbReference type="InterPro" id="IPR001507">
    <property type="entry name" value="ZP_dom"/>
</dbReference>
<name>A0A914V5V9_9BILA</name>
<evidence type="ECO:0000259" key="9">
    <source>
        <dbReference type="PROSITE" id="PS51034"/>
    </source>
</evidence>
<keyword evidence="6 8" id="KW-1133">Transmembrane helix</keyword>
<evidence type="ECO:0000256" key="3">
    <source>
        <dbReference type="ARBA" id="ARBA00022475"/>
    </source>
</evidence>
<keyword evidence="2" id="KW-0193">Cuticle</keyword>
<dbReference type="PROSITE" id="PS51034">
    <property type="entry name" value="ZP_2"/>
    <property type="match status" value="1"/>
</dbReference>
<dbReference type="WBParaSite" id="PSAMB.scaffold1571size29863.g13931.t1">
    <property type="protein sequence ID" value="PSAMB.scaffold1571size29863.g13931.t1"/>
    <property type="gene ID" value="PSAMB.scaffold1571size29863.g13931"/>
</dbReference>
<dbReference type="Pfam" id="PF25301">
    <property type="entry name" value="CUT_C"/>
    <property type="match status" value="1"/>
</dbReference>
<dbReference type="GO" id="GO:0005886">
    <property type="term" value="C:plasma membrane"/>
    <property type="evidence" value="ECO:0007669"/>
    <property type="project" value="UniProtKB-SubCell"/>
</dbReference>
<keyword evidence="3" id="KW-1003">Cell membrane</keyword>
<dbReference type="Proteomes" id="UP000887566">
    <property type="component" value="Unplaced"/>
</dbReference>
<keyword evidence="4 8" id="KW-0812">Transmembrane</keyword>
<evidence type="ECO:0000313" key="10">
    <source>
        <dbReference type="Proteomes" id="UP000887566"/>
    </source>
</evidence>
<evidence type="ECO:0000256" key="5">
    <source>
        <dbReference type="ARBA" id="ARBA00022729"/>
    </source>
</evidence>
<dbReference type="Pfam" id="PF25057">
    <property type="entry name" value="CUT_N"/>
    <property type="match status" value="1"/>
</dbReference>
<sequence>MTASVTSGNHSNPCLLNSTPPPPYFSSFAFLHSDPNGDEPEIVCGEQSATLLFTTQRPFQGRTFVKGHSTDENCFRDFTEILLDDASVENNSLTVNYDHCDVVRQRSADPIGVAVETTIVVQFHPIFLTKVDRAYRVRCFYIQVEKTVNANLEVSMLTTGYISEQYPLPKCTYTIRNGAFDGPEVSFVRVGDPVYHRWECESVHPDEPSGYGMLIHSCYVDNGQGHRVLLVDEKGCSIDPYVLGHLTYSPDVLKAYREAHVFKFADRNALFFACQVRLCFQSMGACTGITPPNCLPLKNKRSISVTSSPPPVFSQFDHAAPTFDLTANRVIVFDDDDLPKISSQHKDSPGLISGVIREEPDDEVVFCFSSVGTFAMLAVIIFGLAGLMLFGVILIVRHQRAQIFADKYVQQSITYRLR</sequence>
<evidence type="ECO:0000313" key="11">
    <source>
        <dbReference type="WBParaSite" id="PSAMB.scaffold1571size29863.g13931.t1"/>
    </source>
</evidence>
<keyword evidence="5" id="KW-0732">Signal</keyword>
<dbReference type="PANTHER" id="PTHR22907">
    <property type="entry name" value="GH04558P"/>
    <property type="match status" value="1"/>
</dbReference>
<protein>
    <submittedName>
        <fullName evidence="11">ZP domain-containing protein</fullName>
    </submittedName>
</protein>
<evidence type="ECO:0000256" key="2">
    <source>
        <dbReference type="ARBA" id="ARBA00022460"/>
    </source>
</evidence>
<dbReference type="InterPro" id="IPR051962">
    <property type="entry name" value="Cuticlin"/>
</dbReference>
<evidence type="ECO:0000256" key="7">
    <source>
        <dbReference type="ARBA" id="ARBA00023136"/>
    </source>
</evidence>
<dbReference type="InterPro" id="IPR057475">
    <property type="entry name" value="CUT_C"/>
</dbReference>
<evidence type="ECO:0000256" key="1">
    <source>
        <dbReference type="ARBA" id="ARBA00004251"/>
    </source>
</evidence>
<proteinExistence type="predicted"/>
<dbReference type="SMART" id="SM00241">
    <property type="entry name" value="ZP"/>
    <property type="match status" value="1"/>
</dbReference>